<accession>X1BZA0</accession>
<dbReference type="GO" id="GO:0016887">
    <property type="term" value="F:ATP hydrolysis activity"/>
    <property type="evidence" value="ECO:0007669"/>
    <property type="project" value="InterPro"/>
</dbReference>
<feature type="non-terminal residue" evidence="3">
    <location>
        <position position="65"/>
    </location>
</feature>
<evidence type="ECO:0000313" key="3">
    <source>
        <dbReference type="EMBL" id="GAG86442.1"/>
    </source>
</evidence>
<name>X1BZA0_9ZZZZ</name>
<dbReference type="InterPro" id="IPR004807">
    <property type="entry name" value="UvrB"/>
</dbReference>
<evidence type="ECO:0000259" key="2">
    <source>
        <dbReference type="Pfam" id="PF12344"/>
    </source>
</evidence>
<dbReference type="InterPro" id="IPR024759">
    <property type="entry name" value="UvrB_YAD/RRR_dom"/>
</dbReference>
<dbReference type="GO" id="GO:0009380">
    <property type="term" value="C:excinuclease repair complex"/>
    <property type="evidence" value="ECO:0007669"/>
    <property type="project" value="InterPro"/>
</dbReference>
<dbReference type="GO" id="GO:0005524">
    <property type="term" value="F:ATP binding"/>
    <property type="evidence" value="ECO:0007669"/>
    <property type="project" value="InterPro"/>
</dbReference>
<organism evidence="3">
    <name type="scientific">marine sediment metagenome</name>
    <dbReference type="NCBI Taxonomy" id="412755"/>
    <lineage>
        <taxon>unclassified sequences</taxon>
        <taxon>metagenomes</taxon>
        <taxon>ecological metagenomes</taxon>
    </lineage>
</organism>
<dbReference type="EMBL" id="BART01012876">
    <property type="protein sequence ID" value="GAG86442.1"/>
    <property type="molecule type" value="Genomic_DNA"/>
</dbReference>
<reference evidence="3" key="1">
    <citation type="journal article" date="2014" name="Front. Microbiol.">
        <title>High frequency of phylogenetically diverse reductive dehalogenase-homologous genes in deep subseafloor sedimentary metagenomes.</title>
        <authorList>
            <person name="Kawai M."/>
            <person name="Futagami T."/>
            <person name="Toyoda A."/>
            <person name="Takaki Y."/>
            <person name="Nishi S."/>
            <person name="Hori S."/>
            <person name="Arai W."/>
            <person name="Tsubouchi T."/>
            <person name="Morono Y."/>
            <person name="Uchiyama I."/>
            <person name="Ito T."/>
            <person name="Fujiyama A."/>
            <person name="Inagaki F."/>
            <person name="Takami H."/>
        </authorList>
    </citation>
    <scope>NUCLEOTIDE SEQUENCE</scope>
    <source>
        <strain evidence="3">Expedition CK06-06</strain>
    </source>
</reference>
<dbReference type="PANTHER" id="PTHR24029">
    <property type="entry name" value="UVRABC SYSTEM PROTEIN B"/>
    <property type="match status" value="1"/>
</dbReference>
<feature type="region of interest" description="Disordered" evidence="1">
    <location>
        <begin position="1"/>
        <end position="21"/>
    </location>
</feature>
<dbReference type="Pfam" id="PF12344">
    <property type="entry name" value="UvrB"/>
    <property type="match status" value="1"/>
</dbReference>
<feature type="domain" description="UvrB YAD/RRR-motif-containing" evidence="2">
    <location>
        <begin position="1"/>
        <end position="43"/>
    </location>
</feature>
<proteinExistence type="predicted"/>
<dbReference type="InterPro" id="IPR027417">
    <property type="entry name" value="P-loop_NTPase"/>
</dbReference>
<dbReference type="PANTHER" id="PTHR24029:SF0">
    <property type="entry name" value="UVRABC SYSTEM PROTEIN B"/>
    <property type="match status" value="1"/>
</dbReference>
<protein>
    <recommendedName>
        <fullName evidence="2">UvrB YAD/RRR-motif-containing domain-containing protein</fullName>
    </recommendedName>
</protein>
<dbReference type="Gene3D" id="3.40.50.300">
    <property type="entry name" value="P-loop containing nucleotide triphosphate hydrolases"/>
    <property type="match status" value="1"/>
</dbReference>
<evidence type="ECO:0000256" key="1">
    <source>
        <dbReference type="SAM" id="MobiDB-lite"/>
    </source>
</evidence>
<dbReference type="AlphaFoldDB" id="X1BZA0"/>
<gene>
    <name evidence="3" type="ORF">S01H4_26629</name>
</gene>
<sequence length="65" mass="7364">MYADTVTNSMAAAAKETQRRRQIQEAYNREHGITPQGIRKAIKDITERVRAVAETRAPYVTTPMT</sequence>
<comment type="caution">
    <text evidence="3">The sequence shown here is derived from an EMBL/GenBank/DDBJ whole genome shotgun (WGS) entry which is preliminary data.</text>
</comment>
<dbReference type="GO" id="GO:0003677">
    <property type="term" value="F:DNA binding"/>
    <property type="evidence" value="ECO:0007669"/>
    <property type="project" value="InterPro"/>
</dbReference>
<feature type="compositionally biased region" description="Polar residues" evidence="1">
    <location>
        <begin position="1"/>
        <end position="10"/>
    </location>
</feature>
<dbReference type="GO" id="GO:0006289">
    <property type="term" value="P:nucleotide-excision repair"/>
    <property type="evidence" value="ECO:0007669"/>
    <property type="project" value="InterPro"/>
</dbReference>